<keyword evidence="3" id="KW-0498">Mitosis</keyword>
<dbReference type="OrthoDB" id="10263978at2759"/>
<feature type="region of interest" description="Disordered" evidence="8">
    <location>
        <begin position="578"/>
        <end position="605"/>
    </location>
</feature>
<accession>A0A8T2VJL7</accession>
<proteinExistence type="predicted"/>
<keyword evidence="7" id="KW-0175">Coiled coil</keyword>
<evidence type="ECO:0000256" key="2">
    <source>
        <dbReference type="ARBA" id="ARBA00022618"/>
    </source>
</evidence>
<feature type="compositionally biased region" description="Basic residues" evidence="8">
    <location>
        <begin position="180"/>
        <end position="193"/>
    </location>
</feature>
<feature type="compositionally biased region" description="Basic and acidic residues" evidence="8">
    <location>
        <begin position="1611"/>
        <end position="1623"/>
    </location>
</feature>
<evidence type="ECO:0000313" key="11">
    <source>
        <dbReference type="Proteomes" id="UP000825935"/>
    </source>
</evidence>
<evidence type="ECO:0000256" key="6">
    <source>
        <dbReference type="ARBA" id="ARBA00023306"/>
    </source>
</evidence>
<keyword evidence="6" id="KW-0131">Cell cycle</keyword>
<evidence type="ECO:0000256" key="8">
    <source>
        <dbReference type="SAM" id="MobiDB-lite"/>
    </source>
</evidence>
<organism evidence="10 11">
    <name type="scientific">Ceratopteris richardii</name>
    <name type="common">Triangle waterfern</name>
    <dbReference type="NCBI Taxonomy" id="49495"/>
    <lineage>
        <taxon>Eukaryota</taxon>
        <taxon>Viridiplantae</taxon>
        <taxon>Streptophyta</taxon>
        <taxon>Embryophyta</taxon>
        <taxon>Tracheophyta</taxon>
        <taxon>Polypodiopsida</taxon>
        <taxon>Polypodiidae</taxon>
        <taxon>Polypodiales</taxon>
        <taxon>Pteridineae</taxon>
        <taxon>Pteridaceae</taxon>
        <taxon>Parkerioideae</taxon>
        <taxon>Ceratopteris</taxon>
    </lineage>
</organism>
<dbReference type="EMBL" id="CM035406">
    <property type="protein sequence ID" value="KAH7445833.1"/>
    <property type="molecule type" value="Genomic_DNA"/>
</dbReference>
<keyword evidence="11" id="KW-1185">Reference proteome</keyword>
<feature type="domain" description="Condensin complex subunit 1 C-terminal" evidence="9">
    <location>
        <begin position="1101"/>
        <end position="1221"/>
    </location>
</feature>
<dbReference type="InterPro" id="IPR011989">
    <property type="entry name" value="ARM-like"/>
</dbReference>
<comment type="subcellular location">
    <subcellularLocation>
        <location evidence="1">Nucleus</location>
    </subcellularLocation>
</comment>
<evidence type="ECO:0000256" key="3">
    <source>
        <dbReference type="ARBA" id="ARBA00022776"/>
    </source>
</evidence>
<dbReference type="SUPFAM" id="SSF48371">
    <property type="entry name" value="ARM repeat"/>
    <property type="match status" value="1"/>
</dbReference>
<dbReference type="Gene3D" id="1.25.10.10">
    <property type="entry name" value="Leucine-rich Repeat Variant"/>
    <property type="match status" value="2"/>
</dbReference>
<keyword evidence="4" id="KW-0226">DNA condensation</keyword>
<dbReference type="GO" id="GO:0005634">
    <property type="term" value="C:nucleus"/>
    <property type="evidence" value="ECO:0007669"/>
    <property type="project" value="UniProtKB-SubCell"/>
</dbReference>
<evidence type="ECO:0000259" key="9">
    <source>
        <dbReference type="Pfam" id="PF12717"/>
    </source>
</evidence>
<dbReference type="Pfam" id="PF12717">
    <property type="entry name" value="Cnd1"/>
    <property type="match status" value="1"/>
</dbReference>
<dbReference type="OMA" id="EAFNMHP"/>
<dbReference type="GO" id="GO:0010032">
    <property type="term" value="P:meiotic chromosome condensation"/>
    <property type="evidence" value="ECO:0007669"/>
    <property type="project" value="TreeGrafter"/>
</dbReference>
<feature type="region of interest" description="Disordered" evidence="8">
    <location>
        <begin position="1604"/>
        <end position="1623"/>
    </location>
</feature>
<dbReference type="GO" id="GO:0000779">
    <property type="term" value="C:condensed chromosome, centromeric region"/>
    <property type="evidence" value="ECO:0007669"/>
    <property type="project" value="TreeGrafter"/>
</dbReference>
<comment type="caution">
    <text evidence="10">The sequence shown here is derived from an EMBL/GenBank/DDBJ whole genome shotgun (WGS) entry which is preliminary data.</text>
</comment>
<dbReference type="Proteomes" id="UP000825935">
    <property type="component" value="Chromosome 1"/>
</dbReference>
<gene>
    <name evidence="10" type="ORF">KP509_01G026000</name>
</gene>
<dbReference type="GO" id="GO:0000796">
    <property type="term" value="C:condensin complex"/>
    <property type="evidence" value="ECO:0007669"/>
    <property type="project" value="TreeGrafter"/>
</dbReference>
<evidence type="ECO:0000313" key="10">
    <source>
        <dbReference type="EMBL" id="KAH7445833.1"/>
    </source>
</evidence>
<dbReference type="InterPro" id="IPR016024">
    <property type="entry name" value="ARM-type_fold"/>
</dbReference>
<evidence type="ECO:0000256" key="7">
    <source>
        <dbReference type="SAM" id="Coils"/>
    </source>
</evidence>
<dbReference type="GO" id="GO:0051301">
    <property type="term" value="P:cell division"/>
    <property type="evidence" value="ECO:0007669"/>
    <property type="project" value="UniProtKB-KW"/>
</dbReference>
<keyword evidence="5" id="KW-0539">Nucleus</keyword>
<feature type="coiled-coil region" evidence="7">
    <location>
        <begin position="1369"/>
        <end position="1396"/>
    </location>
</feature>
<evidence type="ECO:0000256" key="4">
    <source>
        <dbReference type="ARBA" id="ARBA00023067"/>
    </source>
</evidence>
<evidence type="ECO:0000256" key="1">
    <source>
        <dbReference type="ARBA" id="ARBA00004123"/>
    </source>
</evidence>
<dbReference type="InterPro" id="IPR032682">
    <property type="entry name" value="Cnd1_C"/>
</dbReference>
<feature type="region of interest" description="Disordered" evidence="8">
    <location>
        <begin position="445"/>
        <end position="496"/>
    </location>
</feature>
<dbReference type="GO" id="GO:0042393">
    <property type="term" value="F:histone binding"/>
    <property type="evidence" value="ECO:0007669"/>
    <property type="project" value="TreeGrafter"/>
</dbReference>
<reference evidence="10" key="1">
    <citation type="submission" date="2021-08" db="EMBL/GenBank/DDBJ databases">
        <title>WGS assembly of Ceratopteris richardii.</title>
        <authorList>
            <person name="Marchant D.B."/>
            <person name="Chen G."/>
            <person name="Jenkins J."/>
            <person name="Shu S."/>
            <person name="Leebens-Mack J."/>
            <person name="Grimwood J."/>
            <person name="Schmutz J."/>
            <person name="Soltis P."/>
            <person name="Soltis D."/>
            <person name="Chen Z.-H."/>
        </authorList>
    </citation>
    <scope>NUCLEOTIDE SEQUENCE</scope>
    <source>
        <strain evidence="10">Whitten #5841</strain>
        <tissue evidence="10">Leaf</tissue>
    </source>
</reference>
<evidence type="ECO:0000256" key="5">
    <source>
        <dbReference type="ARBA" id="ARBA00023242"/>
    </source>
</evidence>
<feature type="region of interest" description="Disordered" evidence="8">
    <location>
        <begin position="1475"/>
        <end position="1499"/>
    </location>
</feature>
<name>A0A8T2VJL7_CERRI</name>
<feature type="compositionally biased region" description="Low complexity" evidence="8">
    <location>
        <begin position="595"/>
        <end position="605"/>
    </location>
</feature>
<dbReference type="PANTHER" id="PTHR14222:SF1">
    <property type="entry name" value="CONDENSIN-2 COMPLEX SUBUNIT D3"/>
    <property type="match status" value="1"/>
</dbReference>
<dbReference type="GO" id="GO:0007076">
    <property type="term" value="P:mitotic chromosome condensation"/>
    <property type="evidence" value="ECO:0007669"/>
    <property type="project" value="InterPro"/>
</dbReference>
<dbReference type="InterPro" id="IPR026971">
    <property type="entry name" value="CND1/NCAPD3"/>
</dbReference>
<dbReference type="PANTHER" id="PTHR14222">
    <property type="entry name" value="CONDENSIN"/>
    <property type="match status" value="1"/>
</dbReference>
<feature type="region of interest" description="Disordered" evidence="8">
    <location>
        <begin position="164"/>
        <end position="220"/>
    </location>
</feature>
<sequence>MEDEESSLSRAFSVLALASRSSHSAGNEILCAEGSSIPQEVLTELHDVFGSIGKRHSNDYARERSNCSTRNSGRSHGAVQNSEVSVAADAEVWEELARQGISLASVVQGLMGTMDEGGKLGLMAADVYLGIMLTPGCPRYSLFSQVVFNSVLRCMRQCCKPAVAPDPEGSNACADDKTVRKGRGGRRKGKNGSRKSAGFQESEREIEDEEFLAESRSSQADSNQAALDDVLQLLTRLKATLEVLHFKDHQDSLRSLIELMVELPHLVSEMQTEDVVEESRGKRATQNRSASPLFTTCGMCLAIIKSLLDPSHGNPSETAVISFKLLASSILLTRAGGTSYQRSQIREQVLHFFTVQLKGCTQQGLRSVIAALPRYLAMKSPEKTEPRALAVESVLALVMTFGLPDQRSFGQFVAKLCRGKPRHRLFAVDLAQSLLGMLADPLGLDRDESCPDQSSNLGEHDAPMEDEEVQVEGGGDGSDMAKDAENMPSSGSNGSSNSKIWWGTACLEALLHRCSDKIPSIRARALNNLAQVLEQLSADIRNRAVLQSLLGFGTMTQLNHKESEYSLRKSALLNVWQTPSHTSPGLGGQTPSPEPSLLGPGASPLSPGAGHGDLGSLLRRRCLDDKVAVRKATLLLMTKSASLLGRPPDETMLEAMGTACVDPMVSIRKAAMAALSEMMRKFPADSKVVKEWFQSVVPLVLDNESSIYEECLSLFEELVLDRIASVATSKFLGGNRLNPLHMDGSILKLTAEQELERRIPPGILVMLKGMADDSAVAACVKRVCTCLGKKRRLRAGVVLALQNIITTSRTLWCSHNKEGNSMQNWTAPAGAWLLLSEVSAFVPKAVGWEFLRTHWQLLEKETQDLNPRGSSAKKSHTVGPFAAWAVDRVHLLQTISNVAVELPPDAAADLAAELLERLEGFSMDPSEVGAHVKALHILCIQKAASADEGDRLVSTWVEELLEKAGTIVTSYVSACNNPDSCEIRSSGSGGGSQTQNERGPLISTAADCFNQIISAIFTIGALVLICPKLKFGNLATSLQALITTGTKPHHQDFGEDEDFACGVVAQAWVTLGKMCLANHELAKRCIPLFLQEFEKSSSAPVRNNIMIAMTDFCVRYTSLIDGYIHKLTKSLRDSCELVRRQGFVLLAQLLQRDYVKWRGTLFHRFLLALVDDSEKIRRLANFLFSSILKTKAPLLAYNSFVETIFILNDCHAHAGHIDMHHVTESERELFSLRGNSDSKCEMRMHIYRCLLKQMAPEHLLATSAKLCADVLAAAADGMLNLDDPTAQCVLEDALKILAAKEMRIGGNRGIASAETMDGEEDGAAAFAAATGRVVSQLAKRNLVQNAIPIFIELKRLLESKNSPLIGMLMECMRVMLKEYKNEIEEILVADKQLQKEIMYDMQKHEAAKAKAKVVAAATVVLSPGSAGLRPRDGNAVATVRSASMRTPSAEKSMRVVEGKENSVTFKAKVTTDGQLFEDGAPRPATGSLSKRKSIMSPESSRVRWAEQTPELASQATRLVRSSSKGKTPAVTLSATPPNGAATACSDITERLQQEQTNMASAVANVVAEATAAAVLNQVARGTPSALQTMSLPRLHATVPSTVKKASFQSSHEGEGWKDAPVDTSMHEEAALANLESVRRRQSFSSIDLP</sequence>
<protein>
    <recommendedName>
        <fullName evidence="9">Condensin complex subunit 1 C-terminal domain-containing protein</fullName>
    </recommendedName>
</protein>
<keyword evidence="2" id="KW-0132">Cell division</keyword>